<name>A0A068QVN7_9GAMM</name>
<evidence type="ECO:0000313" key="2">
    <source>
        <dbReference type="Proteomes" id="UP000032721"/>
    </source>
</evidence>
<reference evidence="1 2" key="1">
    <citation type="submission" date="2013-07" db="EMBL/GenBank/DDBJ databases">
        <authorList>
            <person name="Genoscope - CEA"/>
        </authorList>
    </citation>
    <scope>NUCLEOTIDE SEQUENCE [LARGE SCALE GENOMIC DNA]</scope>
    <source>
        <strain evidence="2">FRM16 / DSM 17909</strain>
    </source>
</reference>
<evidence type="ECO:0000313" key="1">
    <source>
        <dbReference type="EMBL" id="CDG19033.1"/>
    </source>
</evidence>
<gene>
    <name evidence="1" type="ORF">XDD1_3343</name>
</gene>
<accession>A0A068QVN7</accession>
<proteinExistence type="predicted"/>
<dbReference type="KEGG" id="xdo:XDD1_3343"/>
<organism evidence="1 2">
    <name type="scientific">Xenorhabdus doucetiae</name>
    <dbReference type="NCBI Taxonomy" id="351671"/>
    <lineage>
        <taxon>Bacteria</taxon>
        <taxon>Pseudomonadati</taxon>
        <taxon>Pseudomonadota</taxon>
        <taxon>Gammaproteobacteria</taxon>
        <taxon>Enterobacterales</taxon>
        <taxon>Morganellaceae</taxon>
        <taxon>Xenorhabdus</taxon>
    </lineage>
</organism>
<protein>
    <submittedName>
        <fullName evidence="1">Uncharacterized protein</fullName>
    </submittedName>
</protein>
<dbReference type="AlphaFoldDB" id="A0A068QVN7"/>
<sequence>MEEGTDERTKSLETEAIAPTPMFNNAKAITIEVK</sequence>
<dbReference type="EMBL" id="FO704550">
    <property type="protein sequence ID" value="CDG19033.1"/>
    <property type="molecule type" value="Genomic_DNA"/>
</dbReference>
<dbReference type="HOGENOM" id="CLU_3376772_0_0_6"/>
<dbReference type="Proteomes" id="UP000032721">
    <property type="component" value="Chromosome"/>
</dbReference>